<organism evidence="1 2">
    <name type="scientific">Streptomyces resistomycificus</name>
    <dbReference type="NCBI Taxonomy" id="67356"/>
    <lineage>
        <taxon>Bacteria</taxon>
        <taxon>Bacillati</taxon>
        <taxon>Actinomycetota</taxon>
        <taxon>Actinomycetes</taxon>
        <taxon>Kitasatosporales</taxon>
        <taxon>Streptomycetaceae</taxon>
        <taxon>Streptomyces</taxon>
        <taxon>Streptomyces aurantiacus group</taxon>
    </lineage>
</organism>
<gene>
    <name evidence="1" type="ORF">ADK37_05305</name>
</gene>
<dbReference type="Proteomes" id="UP000037251">
    <property type="component" value="Unassembled WGS sequence"/>
</dbReference>
<evidence type="ECO:0000313" key="1">
    <source>
        <dbReference type="EMBL" id="KOG42530.1"/>
    </source>
</evidence>
<dbReference type="PATRIC" id="fig|67356.5.peg.1165"/>
<protein>
    <submittedName>
        <fullName evidence="1">Uncharacterized protein</fullName>
    </submittedName>
</protein>
<name>A0A0L8LWS4_9ACTN</name>
<comment type="caution">
    <text evidence="1">The sequence shown here is derived from an EMBL/GenBank/DDBJ whole genome shotgun (WGS) entry which is preliminary data.</text>
</comment>
<sequence length="67" mass="7496">MRGGLRRSVPRTFRLPHHDGDTFRFETVGENGTGRSGVTFRDVEDGKATRVPVEAFDQEGLDTFTRG</sequence>
<reference evidence="2" key="1">
    <citation type="submission" date="2015-07" db="EMBL/GenBank/DDBJ databases">
        <authorList>
            <person name="Ju K.-S."/>
            <person name="Doroghazi J.R."/>
            <person name="Metcalf W.W."/>
        </authorList>
    </citation>
    <scope>NUCLEOTIDE SEQUENCE [LARGE SCALE GENOMIC DNA]</scope>
    <source>
        <strain evidence="2">NRRL 2290</strain>
    </source>
</reference>
<dbReference type="RefSeq" id="WP_030042721.1">
    <property type="nucleotide sequence ID" value="NZ_KQ949000.1"/>
</dbReference>
<proteinExistence type="predicted"/>
<accession>A0A0L8LWS4</accession>
<dbReference type="EMBL" id="LGUS01000024">
    <property type="protein sequence ID" value="KOG42530.1"/>
    <property type="molecule type" value="Genomic_DNA"/>
</dbReference>
<evidence type="ECO:0000313" key="2">
    <source>
        <dbReference type="Proteomes" id="UP000037251"/>
    </source>
</evidence>
<dbReference type="STRING" id="67356.AQJ84_32410"/>
<keyword evidence="2" id="KW-1185">Reference proteome</keyword>
<dbReference type="AlphaFoldDB" id="A0A0L8LWS4"/>
<dbReference type="Gene3D" id="2.40.128.600">
    <property type="match status" value="1"/>
</dbReference>